<keyword evidence="2" id="KW-1185">Reference proteome</keyword>
<gene>
    <name evidence="1" type="ORF">HHI36_018497</name>
</gene>
<organism evidence="1 2">
    <name type="scientific">Cryptolaemus montrouzieri</name>
    <dbReference type="NCBI Taxonomy" id="559131"/>
    <lineage>
        <taxon>Eukaryota</taxon>
        <taxon>Metazoa</taxon>
        <taxon>Ecdysozoa</taxon>
        <taxon>Arthropoda</taxon>
        <taxon>Hexapoda</taxon>
        <taxon>Insecta</taxon>
        <taxon>Pterygota</taxon>
        <taxon>Neoptera</taxon>
        <taxon>Endopterygota</taxon>
        <taxon>Coleoptera</taxon>
        <taxon>Polyphaga</taxon>
        <taxon>Cucujiformia</taxon>
        <taxon>Coccinelloidea</taxon>
        <taxon>Coccinellidae</taxon>
        <taxon>Scymninae</taxon>
        <taxon>Scymnini</taxon>
        <taxon>Cryptolaemus</taxon>
    </lineage>
</organism>
<reference evidence="1 2" key="1">
    <citation type="journal article" date="2021" name="BMC Biol.">
        <title>Horizontally acquired antibacterial genes associated with adaptive radiation of ladybird beetles.</title>
        <authorList>
            <person name="Li H.S."/>
            <person name="Tang X.F."/>
            <person name="Huang Y.H."/>
            <person name="Xu Z.Y."/>
            <person name="Chen M.L."/>
            <person name="Du X.Y."/>
            <person name="Qiu B.Y."/>
            <person name="Chen P.T."/>
            <person name="Zhang W."/>
            <person name="Slipinski A."/>
            <person name="Escalona H.E."/>
            <person name="Waterhouse R.M."/>
            <person name="Zwick A."/>
            <person name="Pang H."/>
        </authorList>
    </citation>
    <scope>NUCLEOTIDE SEQUENCE [LARGE SCALE GENOMIC DNA]</scope>
    <source>
        <strain evidence="1">SYSU2018</strain>
    </source>
</reference>
<accession>A0ABD2P0G0</accession>
<dbReference type="InterPro" id="IPR036691">
    <property type="entry name" value="Endo/exonu/phosph_ase_sf"/>
</dbReference>
<dbReference type="AlphaFoldDB" id="A0ABD2P0G0"/>
<sequence length="246" mass="29950">MNRLDYQCLSKKDSEICVANLRLKKGACMFVICVYRIPDSDPERLYESLYSLLDTPYEKENIYIVCGDFNINFLKDSKFVKKYINLFAEFDMEKLYLSQQEYLRNYNSFYFPTVRTVNTHKVKKRLINERSCLRFRECMLNANWDGLERGNLNEKFNFFHGRFVEYYETSFPEVAISYNQRKKIPKDLKQFHSFLNEMHRLSKHCSEFYKNRYEQLEYFYGQAILRRQKDRYNRRVINCDNLAKES</sequence>
<proteinExistence type="predicted"/>
<comment type="caution">
    <text evidence="1">The sequence shown here is derived from an EMBL/GenBank/DDBJ whole genome shotgun (WGS) entry which is preliminary data.</text>
</comment>
<evidence type="ECO:0000313" key="1">
    <source>
        <dbReference type="EMBL" id="KAL3284333.1"/>
    </source>
</evidence>
<dbReference type="SUPFAM" id="SSF56219">
    <property type="entry name" value="DNase I-like"/>
    <property type="match status" value="1"/>
</dbReference>
<protein>
    <recommendedName>
        <fullName evidence="3">Endonuclease/exonuclease/phosphatase domain-containing protein</fullName>
    </recommendedName>
</protein>
<dbReference type="Gene3D" id="3.60.10.10">
    <property type="entry name" value="Endonuclease/exonuclease/phosphatase"/>
    <property type="match status" value="1"/>
</dbReference>
<name>A0ABD2P0G0_9CUCU</name>
<dbReference type="EMBL" id="JABFTP020000165">
    <property type="protein sequence ID" value="KAL3284333.1"/>
    <property type="molecule type" value="Genomic_DNA"/>
</dbReference>
<dbReference type="Proteomes" id="UP001516400">
    <property type="component" value="Unassembled WGS sequence"/>
</dbReference>
<evidence type="ECO:0008006" key="3">
    <source>
        <dbReference type="Google" id="ProtNLM"/>
    </source>
</evidence>
<evidence type="ECO:0000313" key="2">
    <source>
        <dbReference type="Proteomes" id="UP001516400"/>
    </source>
</evidence>